<dbReference type="Proteomes" id="UP001596023">
    <property type="component" value="Unassembled WGS sequence"/>
</dbReference>
<evidence type="ECO:0000259" key="1">
    <source>
        <dbReference type="PROSITE" id="PS51819"/>
    </source>
</evidence>
<dbReference type="Gene3D" id="3.10.180.10">
    <property type="entry name" value="2,3-Dihydroxybiphenyl 1,2-Dioxygenase, domain 1"/>
    <property type="match status" value="1"/>
</dbReference>
<dbReference type="Pfam" id="PF00903">
    <property type="entry name" value="Glyoxalase"/>
    <property type="match status" value="1"/>
</dbReference>
<dbReference type="RefSeq" id="WP_379996609.1">
    <property type="nucleotide sequence ID" value="NZ_JBHSGN010000073.1"/>
</dbReference>
<comment type="caution">
    <text evidence="2">The sequence shown here is derived from an EMBL/GenBank/DDBJ whole genome shotgun (WGS) entry which is preliminary data.</text>
</comment>
<dbReference type="InterPro" id="IPR029068">
    <property type="entry name" value="Glyas_Bleomycin-R_OHBP_Dase"/>
</dbReference>
<feature type="domain" description="VOC" evidence="1">
    <location>
        <begin position="3"/>
        <end position="128"/>
    </location>
</feature>
<dbReference type="InterPro" id="IPR004360">
    <property type="entry name" value="Glyas_Fos-R_dOase_dom"/>
</dbReference>
<dbReference type="EMBL" id="JBHSGN010000073">
    <property type="protein sequence ID" value="MFC4674369.1"/>
    <property type="molecule type" value="Genomic_DNA"/>
</dbReference>
<dbReference type="PROSITE" id="PS51819">
    <property type="entry name" value="VOC"/>
    <property type="match status" value="1"/>
</dbReference>
<dbReference type="InterPro" id="IPR037523">
    <property type="entry name" value="VOC_core"/>
</dbReference>
<evidence type="ECO:0000313" key="2">
    <source>
        <dbReference type="EMBL" id="MFC4674369.1"/>
    </source>
</evidence>
<accession>A0ABV9KX14</accession>
<keyword evidence="3" id="KW-1185">Reference proteome</keyword>
<organism evidence="2 3">
    <name type="scientific">Dysgonomonas termitidis</name>
    <dbReference type="NCBI Taxonomy" id="1516126"/>
    <lineage>
        <taxon>Bacteria</taxon>
        <taxon>Pseudomonadati</taxon>
        <taxon>Bacteroidota</taxon>
        <taxon>Bacteroidia</taxon>
        <taxon>Bacteroidales</taxon>
        <taxon>Dysgonomonadaceae</taxon>
        <taxon>Dysgonomonas</taxon>
    </lineage>
</organism>
<name>A0ABV9KX14_9BACT</name>
<protein>
    <submittedName>
        <fullName evidence="2">VOC family protein</fullName>
    </submittedName>
</protein>
<proteinExistence type="predicted"/>
<dbReference type="SUPFAM" id="SSF54593">
    <property type="entry name" value="Glyoxalase/Bleomycin resistance protein/Dihydroxybiphenyl dioxygenase"/>
    <property type="match status" value="1"/>
</dbReference>
<gene>
    <name evidence="2" type="ORF">ACFO6W_11740</name>
</gene>
<reference evidence="3" key="1">
    <citation type="journal article" date="2019" name="Int. J. Syst. Evol. Microbiol.">
        <title>The Global Catalogue of Microorganisms (GCM) 10K type strain sequencing project: providing services to taxonomists for standard genome sequencing and annotation.</title>
        <authorList>
            <consortium name="The Broad Institute Genomics Platform"/>
            <consortium name="The Broad Institute Genome Sequencing Center for Infectious Disease"/>
            <person name="Wu L."/>
            <person name="Ma J."/>
        </authorList>
    </citation>
    <scope>NUCLEOTIDE SEQUENCE [LARGE SCALE GENOMIC DNA]</scope>
    <source>
        <strain evidence="3">CCUG 66188</strain>
    </source>
</reference>
<sequence length="131" mass="14688">MILNDSTPNLMVRNVRQTVDFYITILGFKLVGAVPESGNDLVFAIVQSGNVMFMFQEESSLKEEYPQLAKFPQGGGLTFYIHVSDIHGLYETLNGKATIAKEMHETFYGSTDFAIEDCNGYILTFSQENVK</sequence>
<evidence type="ECO:0000313" key="3">
    <source>
        <dbReference type="Proteomes" id="UP001596023"/>
    </source>
</evidence>